<dbReference type="AlphaFoldDB" id="A0A1G2HFD2"/>
<comment type="caution">
    <text evidence="2">The sequence shown here is derived from an EMBL/GenBank/DDBJ whole genome shotgun (WGS) entry which is preliminary data.</text>
</comment>
<keyword evidence="1" id="KW-0812">Transmembrane</keyword>
<keyword evidence="1" id="KW-1133">Transmembrane helix</keyword>
<accession>A0A1G2HFD2</accession>
<reference evidence="2 3" key="1">
    <citation type="journal article" date="2016" name="Nat. Commun.">
        <title>Thousands of microbial genomes shed light on interconnected biogeochemical processes in an aquifer system.</title>
        <authorList>
            <person name="Anantharaman K."/>
            <person name="Brown C.T."/>
            <person name="Hug L.A."/>
            <person name="Sharon I."/>
            <person name="Castelle C.J."/>
            <person name="Probst A.J."/>
            <person name="Thomas B.C."/>
            <person name="Singh A."/>
            <person name="Wilkins M.J."/>
            <person name="Karaoz U."/>
            <person name="Brodie E.L."/>
            <person name="Williams K.H."/>
            <person name="Hubbard S.S."/>
            <person name="Banfield J.F."/>
        </authorList>
    </citation>
    <scope>NUCLEOTIDE SEQUENCE [LARGE SCALE GENOMIC DNA]</scope>
</reference>
<evidence type="ECO:0000256" key="1">
    <source>
        <dbReference type="SAM" id="Phobius"/>
    </source>
</evidence>
<evidence type="ECO:0000313" key="3">
    <source>
        <dbReference type="Proteomes" id="UP000178835"/>
    </source>
</evidence>
<feature type="transmembrane region" description="Helical" evidence="1">
    <location>
        <begin position="31"/>
        <end position="48"/>
    </location>
</feature>
<dbReference type="EMBL" id="MHOH01000004">
    <property type="protein sequence ID" value="OGZ61192.1"/>
    <property type="molecule type" value="Genomic_DNA"/>
</dbReference>
<dbReference type="Proteomes" id="UP000178835">
    <property type="component" value="Unassembled WGS sequence"/>
</dbReference>
<protein>
    <submittedName>
        <fullName evidence="2">Uncharacterized protein</fullName>
    </submittedName>
</protein>
<organism evidence="2 3">
    <name type="scientific">Candidatus Spechtbacteria bacterium RIFCSPLOWO2_01_FULL_43_12</name>
    <dbReference type="NCBI Taxonomy" id="1802162"/>
    <lineage>
        <taxon>Bacteria</taxon>
        <taxon>Candidatus Spechtiibacteriota</taxon>
    </lineage>
</organism>
<evidence type="ECO:0000313" key="2">
    <source>
        <dbReference type="EMBL" id="OGZ61192.1"/>
    </source>
</evidence>
<gene>
    <name evidence="2" type="ORF">A2919_00350</name>
</gene>
<name>A0A1G2HFD2_9BACT</name>
<proteinExistence type="predicted"/>
<sequence length="98" mass="11382">MISGIFNKVAKFFTEFATRFPLLFAKNSQKIFWAGMVLVLLAGGLIFYSKTYLPMNTEYEVFVTVRRVNQGLLDKIFQYVMDRRDVNGPFPTENPFEP</sequence>
<keyword evidence="1" id="KW-0472">Membrane</keyword>